<dbReference type="EMBL" id="KQ988002">
    <property type="protein sequence ID" value="KZV56620.1"/>
    <property type="molecule type" value="Genomic_DNA"/>
</dbReference>
<dbReference type="AlphaFoldDB" id="A0A2Z7DA76"/>
<gene>
    <name evidence="1" type="ORF">F511_43235</name>
</gene>
<reference evidence="1 2" key="1">
    <citation type="journal article" date="2015" name="Proc. Natl. Acad. Sci. U.S.A.">
        <title>The resurrection genome of Boea hygrometrica: A blueprint for survival of dehydration.</title>
        <authorList>
            <person name="Xiao L."/>
            <person name="Yang G."/>
            <person name="Zhang L."/>
            <person name="Yang X."/>
            <person name="Zhao S."/>
            <person name="Ji Z."/>
            <person name="Zhou Q."/>
            <person name="Hu M."/>
            <person name="Wang Y."/>
            <person name="Chen M."/>
            <person name="Xu Y."/>
            <person name="Jin H."/>
            <person name="Xiao X."/>
            <person name="Hu G."/>
            <person name="Bao F."/>
            <person name="Hu Y."/>
            <person name="Wan P."/>
            <person name="Li L."/>
            <person name="Deng X."/>
            <person name="Kuang T."/>
            <person name="Xiang C."/>
            <person name="Zhu J.K."/>
            <person name="Oliver M.J."/>
            <person name="He Y."/>
        </authorList>
    </citation>
    <scope>NUCLEOTIDE SEQUENCE [LARGE SCALE GENOMIC DNA]</scope>
    <source>
        <strain evidence="2">cv. XS01</strain>
    </source>
</reference>
<name>A0A2Z7DA76_9LAMI</name>
<keyword evidence="2" id="KW-1185">Reference proteome</keyword>
<dbReference type="Proteomes" id="UP000250235">
    <property type="component" value="Unassembled WGS sequence"/>
</dbReference>
<proteinExistence type="predicted"/>
<organism evidence="1 2">
    <name type="scientific">Dorcoceras hygrometricum</name>
    <dbReference type="NCBI Taxonomy" id="472368"/>
    <lineage>
        <taxon>Eukaryota</taxon>
        <taxon>Viridiplantae</taxon>
        <taxon>Streptophyta</taxon>
        <taxon>Embryophyta</taxon>
        <taxon>Tracheophyta</taxon>
        <taxon>Spermatophyta</taxon>
        <taxon>Magnoliopsida</taxon>
        <taxon>eudicotyledons</taxon>
        <taxon>Gunneridae</taxon>
        <taxon>Pentapetalae</taxon>
        <taxon>asterids</taxon>
        <taxon>lamiids</taxon>
        <taxon>Lamiales</taxon>
        <taxon>Gesneriaceae</taxon>
        <taxon>Didymocarpoideae</taxon>
        <taxon>Trichosporeae</taxon>
        <taxon>Loxocarpinae</taxon>
        <taxon>Dorcoceras</taxon>
    </lineage>
</organism>
<accession>A0A2Z7DA76</accession>
<sequence length="126" mass="14727">MTSSVTSSQSAVSYRRTSRWYLQIAIAKRCRLDKWIQQRFGFALRFSRWFCDDKTSRFTKAGCQLLSLVQMLKTTKSQQNKGHKDNSPSVLYRTYFKREEFVSNGFGIDQLLEHSSNVENDKKPAK</sequence>
<protein>
    <submittedName>
        <fullName evidence="1">Uncharacterized protein</fullName>
    </submittedName>
</protein>
<evidence type="ECO:0000313" key="1">
    <source>
        <dbReference type="EMBL" id="KZV56620.1"/>
    </source>
</evidence>
<evidence type="ECO:0000313" key="2">
    <source>
        <dbReference type="Proteomes" id="UP000250235"/>
    </source>
</evidence>